<sequence>MKGIQRVIVSNKRVKYQFELCRNLTVIRGDSATGKTTLIEMIGEFYENGAASAVNIICAKECYVLSGRKWLSDLQTVRDSIVFIDEGNEFVFSNEFAAAIKDTDNYYVIVTREAIPALPYSVDEVYGIRESGKYGTLKQTYNEFYRFYAMPERGLPVKPECVITEDSNAGNQFFSAICDKNNIRCIGAGGKSNIFHQVSQVLGLIEGPIVVIADGAAFGAEMERLVNLARLWENIVLYLPESFEWLILHSGVVSDKEIAEVLSDTSNYVESSEYFSWERFFTALLIKKTDGSYLQYAKRRLNTSYCADKIAGQILQDIGWIEFG</sequence>
<reference evidence="1 2" key="1">
    <citation type="submission" date="2019-08" db="EMBL/GenBank/DDBJ databases">
        <title>In-depth cultivation of the pig gut microbiome towards novel bacterial diversity and tailored functional studies.</title>
        <authorList>
            <person name="Wylensek D."/>
            <person name="Hitch T.C.A."/>
            <person name="Clavel T."/>
        </authorList>
    </citation>
    <scope>NUCLEOTIDE SEQUENCE [LARGE SCALE GENOMIC DNA]</scope>
    <source>
        <strain evidence="1 2">WCA-693-APC-5D-A</strain>
    </source>
</reference>
<comment type="caution">
    <text evidence="1">The sequence shown here is derived from an EMBL/GenBank/DDBJ whole genome shotgun (WGS) entry which is preliminary data.</text>
</comment>
<protein>
    <submittedName>
        <fullName evidence="1">Translation initiation factor 2</fullName>
    </submittedName>
</protein>
<dbReference type="GeneID" id="96778888"/>
<accession>A0A6I2UJP6</accession>
<dbReference type="RefSeq" id="WP_154407118.1">
    <property type="nucleotide sequence ID" value="NZ_JBGVJD010000318.1"/>
</dbReference>
<gene>
    <name evidence="1" type="ORF">FYJ84_08160</name>
</gene>
<dbReference type="AlphaFoldDB" id="A0A6I2UJP6"/>
<evidence type="ECO:0000313" key="1">
    <source>
        <dbReference type="EMBL" id="MSU08956.1"/>
    </source>
</evidence>
<organism evidence="1 2">
    <name type="scientific">Anaerovibrio slackiae</name>
    <dbReference type="NCBI Taxonomy" id="2652309"/>
    <lineage>
        <taxon>Bacteria</taxon>
        <taxon>Bacillati</taxon>
        <taxon>Bacillota</taxon>
        <taxon>Negativicutes</taxon>
        <taxon>Selenomonadales</taxon>
        <taxon>Selenomonadaceae</taxon>
        <taxon>Anaerovibrio</taxon>
    </lineage>
</organism>
<keyword evidence="1" id="KW-0648">Protein biosynthesis</keyword>
<keyword evidence="1" id="KW-0396">Initiation factor</keyword>
<dbReference type="GO" id="GO:0003743">
    <property type="term" value="F:translation initiation factor activity"/>
    <property type="evidence" value="ECO:0007669"/>
    <property type="project" value="UniProtKB-KW"/>
</dbReference>
<proteinExistence type="predicted"/>
<name>A0A6I2UJP6_9FIRM</name>
<keyword evidence="2" id="KW-1185">Reference proteome</keyword>
<dbReference type="Proteomes" id="UP000433181">
    <property type="component" value="Unassembled WGS sequence"/>
</dbReference>
<evidence type="ECO:0000313" key="2">
    <source>
        <dbReference type="Proteomes" id="UP000433181"/>
    </source>
</evidence>
<dbReference type="EMBL" id="VUNR01000014">
    <property type="protein sequence ID" value="MSU08956.1"/>
    <property type="molecule type" value="Genomic_DNA"/>
</dbReference>